<dbReference type="EMBL" id="FXZG01000025">
    <property type="protein sequence ID" value="SMX99094.1"/>
    <property type="molecule type" value="Genomic_DNA"/>
</dbReference>
<dbReference type="RefSeq" id="WP_069601015.1">
    <property type="nucleotide sequence ID" value="NZ_BJME01000002.1"/>
</dbReference>
<evidence type="ECO:0000313" key="6">
    <source>
        <dbReference type="EMBL" id="PCC55180.1"/>
    </source>
</evidence>
<accession>A0A2H1KHM3</accession>
<dbReference type="Proteomes" id="UP000217881">
    <property type="component" value="Unassembled WGS sequence"/>
</dbReference>
<evidence type="ECO:0000313" key="2">
    <source>
        <dbReference type="EMBL" id="AZT98667.1"/>
    </source>
</evidence>
<reference evidence="2 19" key="8">
    <citation type="submission" date="2019-01" db="EMBL/GenBank/DDBJ databases">
        <title>Comparative genomic analysis of Brevibacterium aurantiacum sheds light on its evolution and its adaptation to smear-ripened cheeses.</title>
        <authorList>
            <person name="Moineau S."/>
        </authorList>
    </citation>
    <scope>NUCLEOTIDE SEQUENCE [LARGE SCALE GENOMIC DNA]</scope>
    <source>
        <strain evidence="2 19">SMQ-1420</strain>
    </source>
</reference>
<dbReference type="EMBL" id="NRGX01000001">
    <property type="protein sequence ID" value="PCC17916.1"/>
    <property type="molecule type" value="Genomic_DNA"/>
</dbReference>
<dbReference type="EMBL" id="FXYZ01000001">
    <property type="protein sequence ID" value="SMX64038.1"/>
    <property type="molecule type" value="Genomic_DNA"/>
</dbReference>
<dbReference type="Proteomes" id="UP000282731">
    <property type="component" value="Chromosome"/>
</dbReference>
<evidence type="ECO:0000313" key="9">
    <source>
        <dbReference type="EMBL" id="SMX99094.1"/>
    </source>
</evidence>
<evidence type="ECO:0000313" key="17">
    <source>
        <dbReference type="Proteomes" id="UP000234327"/>
    </source>
</evidence>
<dbReference type="Proteomes" id="UP000094793">
    <property type="component" value="Chromosome"/>
</dbReference>
<evidence type="ECO:0000313" key="14">
    <source>
        <dbReference type="Proteomes" id="UP000218377"/>
    </source>
</evidence>
<evidence type="ECO:0000313" key="5">
    <source>
        <dbReference type="EMBL" id="PCC47417.1"/>
    </source>
</evidence>
<reference evidence="10 20" key="7">
    <citation type="submission" date="2018-10" db="EMBL/GenBank/DDBJ databases">
        <title>Brevibacterium genomes from Austrain hard cheese rinds.</title>
        <authorList>
            <person name="Anast J.M."/>
            <person name="Dzieciol M."/>
            <person name="Schultz D.L."/>
            <person name="Mann E."/>
            <person name="Wagner M."/>
            <person name="Schmitz-Esser S."/>
        </authorList>
    </citation>
    <scope>NUCLEOTIDE SEQUENCE [LARGE SCALE GENOMIC DNA]</scope>
    <source>
        <strain evidence="10 20">L261</strain>
    </source>
</reference>
<keyword evidence="18" id="KW-1185">Reference proteome</keyword>
<reference evidence="2 19" key="6">
    <citation type="submission" date="2017-12" db="EMBL/GenBank/DDBJ databases">
        <authorList>
            <person name="Levesque S."/>
        </authorList>
    </citation>
    <scope>NUCLEOTIDE SEQUENCE [LARGE SCALE GENOMIC DNA]</scope>
    <source>
        <strain evidence="2 19">SMQ-1420</strain>
    </source>
</reference>
<evidence type="ECO:0000313" key="10">
    <source>
        <dbReference type="EMBL" id="TGD36674.1"/>
    </source>
</evidence>
<dbReference type="Proteomes" id="UP000217564">
    <property type="component" value="Unassembled WGS sequence"/>
</dbReference>
<dbReference type="EMBL" id="FXZB01000010">
    <property type="protein sequence ID" value="SMX78014.1"/>
    <property type="molecule type" value="Genomic_DNA"/>
</dbReference>
<dbReference type="EMBL" id="NRHA01000004">
    <property type="protein sequence ID" value="PCC55180.1"/>
    <property type="molecule type" value="Genomic_DNA"/>
</dbReference>
<evidence type="ECO:0000313" key="8">
    <source>
        <dbReference type="EMBL" id="SMX78014.1"/>
    </source>
</evidence>
<proteinExistence type="predicted"/>
<evidence type="ECO:0000313" key="20">
    <source>
        <dbReference type="Proteomes" id="UP000297736"/>
    </source>
</evidence>
<dbReference type="Proteomes" id="UP000234289">
    <property type="component" value="Unassembled WGS sequence"/>
</dbReference>
<dbReference type="GeneID" id="60907782"/>
<reference evidence="16 18" key="5">
    <citation type="submission" date="2017-03" db="EMBL/GenBank/DDBJ databases">
        <authorList>
            <person name="Monnet C."/>
        </authorList>
    </citation>
    <scope>NUCLEOTIDE SEQUENCE [LARGE SCALE GENOMIC DNA]</scope>
    <source>
        <strain evidence="18">ATCC 9175</strain>
        <strain evidence="16">CNRZ 920</strain>
    </source>
</reference>
<dbReference type="OrthoDB" id="5148561at2"/>
<dbReference type="EMBL" id="NRGQ01000011">
    <property type="protein sequence ID" value="PCC42893.1"/>
    <property type="molecule type" value="Genomic_DNA"/>
</dbReference>
<evidence type="ECO:0000313" key="7">
    <source>
        <dbReference type="EMBL" id="SMX64038.1"/>
    </source>
</evidence>
<evidence type="ECO:0000313" key="1">
    <source>
        <dbReference type="EMBL" id="AOP55234.1"/>
    </source>
</evidence>
<evidence type="ECO:0000313" key="3">
    <source>
        <dbReference type="EMBL" id="PCC17916.1"/>
    </source>
</evidence>
<evidence type="ECO:0000313" key="13">
    <source>
        <dbReference type="Proteomes" id="UP000217881"/>
    </source>
</evidence>
<accession>A0A2A3YUD5</accession>
<dbReference type="EMBL" id="CP017150">
    <property type="protein sequence ID" value="AOP55234.1"/>
    <property type="molecule type" value="Genomic_DNA"/>
</dbReference>
<name>A0A1D7W8B1_BREAU</name>
<evidence type="ECO:0000313" key="18">
    <source>
        <dbReference type="Proteomes" id="UP000234525"/>
    </source>
</evidence>
<gene>
    <name evidence="8" type="ORF">BAUR9175_01635</name>
    <name evidence="9" type="ORF">BAUR920_03203</name>
    <name evidence="7" type="ORF">BAURA63_00345</name>
    <name evidence="1" type="ORF">BLSMQ_3534</name>
    <name evidence="6" type="ORF">CIK59_02440</name>
    <name evidence="5" type="ORF">CIK64_04580</name>
    <name evidence="4" type="ORF">CIK65_10220</name>
    <name evidence="3" type="ORF">CIK79_06165</name>
    <name evidence="2" type="ORF">CXR27_17955</name>
    <name evidence="10" type="ORF">EB834_18955</name>
</gene>
<protein>
    <submittedName>
        <fullName evidence="1">Uncharacterized protein</fullName>
    </submittedName>
</protein>
<evidence type="ECO:0000313" key="16">
    <source>
        <dbReference type="Proteomes" id="UP000234289"/>
    </source>
</evidence>
<dbReference type="Proteomes" id="UP000234525">
    <property type="component" value="Unassembled WGS sequence"/>
</dbReference>
<evidence type="ECO:0000313" key="15">
    <source>
        <dbReference type="Proteomes" id="UP000218620"/>
    </source>
</evidence>
<dbReference type="EMBL" id="NRGP01000007">
    <property type="protein sequence ID" value="PCC47417.1"/>
    <property type="molecule type" value="Genomic_DNA"/>
</dbReference>
<dbReference type="EMBL" id="RHFF01000026">
    <property type="protein sequence ID" value="TGD36674.1"/>
    <property type="molecule type" value="Genomic_DNA"/>
</dbReference>
<sequence>MPDTFIRGEGDSIKAAEEQAWQKYQGYIADGHEHEFETRGYTDGSGSCKHCGLFSSGVFDLHEIGAVCEV</sequence>
<dbReference type="Proteomes" id="UP000234327">
    <property type="component" value="Unassembled WGS sequence"/>
</dbReference>
<reference evidence="11" key="2">
    <citation type="submission" date="2016-09" db="EMBL/GenBank/DDBJ databases">
        <title>Complete Genome Sequence of Brevibacterium linens SMQ-1335.</title>
        <authorList>
            <person name="de Melo A.G."/>
            <person name="Labrie S.J."/>
            <person name="Dumaresq J."/>
            <person name="Roberts R.J."/>
            <person name="Tremblay D.M."/>
            <person name="Moineau S."/>
        </authorList>
    </citation>
    <scope>NUCLEOTIDE SEQUENCE [LARGE SCALE GENOMIC DNA]</scope>
    <source>
        <strain evidence="11">SMQ-1335</strain>
    </source>
</reference>
<accession>A0A1D7W8B1</accession>
<dbReference type="Proteomes" id="UP000297736">
    <property type="component" value="Unassembled WGS sequence"/>
</dbReference>
<evidence type="ECO:0000313" key="12">
    <source>
        <dbReference type="Proteomes" id="UP000217564"/>
    </source>
</evidence>
<organism evidence="1 11">
    <name type="scientific">Brevibacterium aurantiacum</name>
    <dbReference type="NCBI Taxonomy" id="273384"/>
    <lineage>
        <taxon>Bacteria</taxon>
        <taxon>Bacillati</taxon>
        <taxon>Actinomycetota</taxon>
        <taxon>Actinomycetes</taxon>
        <taxon>Micrococcales</taxon>
        <taxon>Brevibacteriaceae</taxon>
        <taxon>Brevibacterium</taxon>
    </lineage>
</organism>
<dbReference type="Proteomes" id="UP000218620">
    <property type="component" value="Unassembled WGS sequence"/>
</dbReference>
<dbReference type="AlphaFoldDB" id="A0A1D7W8B1"/>
<evidence type="ECO:0000313" key="4">
    <source>
        <dbReference type="EMBL" id="PCC42893.1"/>
    </source>
</evidence>
<reference evidence="7 17" key="4">
    <citation type="submission" date="2017-03" db="EMBL/GenBank/DDBJ databases">
        <authorList>
            <person name="Afonso C.L."/>
            <person name="Miller P.J."/>
            <person name="Scott M.A."/>
            <person name="Spackman E."/>
            <person name="Goraichik I."/>
            <person name="Dimitrov K.M."/>
            <person name="Suarez D.L."/>
            <person name="Swayne D.E."/>
        </authorList>
    </citation>
    <scope>NUCLEOTIDE SEQUENCE [LARGE SCALE GENOMIC DNA]</scope>
    <source>
        <strain evidence="7">6</strain>
        <strain evidence="17">6(3)</strain>
        <strain evidence="8">ATCC 9175</strain>
        <strain evidence="9">CNRZ 920</strain>
    </source>
</reference>
<dbReference type="KEGG" id="blin:BLSMQ_3534"/>
<dbReference type="Proteomes" id="UP000218377">
    <property type="component" value="Unassembled WGS sequence"/>
</dbReference>
<evidence type="ECO:0000313" key="11">
    <source>
        <dbReference type="Proteomes" id="UP000094793"/>
    </source>
</evidence>
<dbReference type="EMBL" id="CP025334">
    <property type="protein sequence ID" value="AZT98667.1"/>
    <property type="molecule type" value="Genomic_DNA"/>
</dbReference>
<reference evidence="1" key="1">
    <citation type="submission" date="2016-09" db="EMBL/GenBank/DDBJ databases">
        <title>Complete Genome Sequence of Brevibacterium aurantiacum SMQ-1335.</title>
        <authorList>
            <person name="de Melo A.G."/>
            <person name="Labrie S.J."/>
            <person name="Dumaresq J."/>
            <person name="Roberts R.J."/>
            <person name="Tremblay D.M."/>
            <person name="Moineau S."/>
        </authorList>
    </citation>
    <scope>NUCLEOTIDE SEQUENCE</scope>
    <source>
        <strain evidence="1">SMQ-1335</strain>
    </source>
</reference>
<reference evidence="12 13" key="3">
    <citation type="journal article" date="2017" name="Elife">
        <title>Extensive horizontal gene transfer in cheese-associated bacteria.</title>
        <authorList>
            <person name="Bonham K.S."/>
            <person name="Wolfe B.E."/>
            <person name="Dutton R.J."/>
        </authorList>
    </citation>
    <scope>NUCLEOTIDE SEQUENCE [LARGE SCALE GENOMIC DNA]</scope>
    <source>
        <strain evidence="6 13">738_8</strain>
        <strain evidence="5 12">947_7</strain>
        <strain evidence="4 15">962_8</strain>
        <strain evidence="3 14">JB5</strain>
    </source>
</reference>
<evidence type="ECO:0000313" key="19">
    <source>
        <dbReference type="Proteomes" id="UP000282731"/>
    </source>
</evidence>